<protein>
    <submittedName>
        <fullName evidence="5">NAD(P)H nitroreductase SAV2523</fullName>
        <ecNumber evidence="5">1.-.-.-</ecNumber>
    </submittedName>
</protein>
<evidence type="ECO:0000256" key="1">
    <source>
        <dbReference type="ARBA" id="ARBA00007118"/>
    </source>
</evidence>
<dbReference type="PANTHER" id="PTHR43673">
    <property type="entry name" value="NAD(P)H NITROREDUCTASE YDGI-RELATED"/>
    <property type="match status" value="1"/>
</dbReference>
<proteinExistence type="inferred from homology"/>
<evidence type="ECO:0000313" key="5">
    <source>
        <dbReference type="EMBL" id="SSZ47094.1"/>
    </source>
</evidence>
<evidence type="ECO:0000256" key="2">
    <source>
        <dbReference type="ARBA" id="ARBA00022857"/>
    </source>
</evidence>
<evidence type="ECO:0000313" key="6">
    <source>
        <dbReference type="Proteomes" id="UP000255515"/>
    </source>
</evidence>
<dbReference type="EMBL" id="UFTJ01000001">
    <property type="protein sequence ID" value="SSZ47094.1"/>
    <property type="molecule type" value="Genomic_DNA"/>
</dbReference>
<dbReference type="EC" id="1.-.-.-" evidence="5"/>
<feature type="domain" description="Nitroreductase" evidence="4">
    <location>
        <begin position="10"/>
        <end position="185"/>
    </location>
</feature>
<dbReference type="GO" id="GO:0016491">
    <property type="term" value="F:oxidoreductase activity"/>
    <property type="evidence" value="ECO:0007669"/>
    <property type="project" value="UniProtKB-KW"/>
</dbReference>
<dbReference type="SUPFAM" id="SSF55469">
    <property type="entry name" value="FMN-dependent nitroreductase-like"/>
    <property type="match status" value="1"/>
</dbReference>
<keyword evidence="3 5" id="KW-0560">Oxidoreductase</keyword>
<dbReference type="InterPro" id="IPR029479">
    <property type="entry name" value="Nitroreductase"/>
</dbReference>
<organism evidence="5 6">
    <name type="scientific">Bergeyella zoohelcum</name>
    <dbReference type="NCBI Taxonomy" id="1015"/>
    <lineage>
        <taxon>Bacteria</taxon>
        <taxon>Pseudomonadati</taxon>
        <taxon>Bacteroidota</taxon>
        <taxon>Flavobacteriia</taxon>
        <taxon>Flavobacteriales</taxon>
        <taxon>Weeksellaceae</taxon>
        <taxon>Bergeyella</taxon>
    </lineage>
</organism>
<dbReference type="PANTHER" id="PTHR43673:SF10">
    <property type="entry name" value="NADH DEHYDROGENASE_NAD(P)H NITROREDUCTASE XCC3605-RELATED"/>
    <property type="match status" value="1"/>
</dbReference>
<sequence>MEKYINALNHRYSVKKFDKNKKIDKNTIERIIEAGRLSVSSLGLQPYRIIVIENDEKLQSLIPAFHNPSQVSTCSHLIAIVSRKRIDNEYIDAYFNHISTTRNMEVELLAPFKKIVEEYKGQHSEDELLHWNEKQSYILLGNMVFAAALEGIDSCPMEGFFREELGNLLLIDTQKEQVTVTVALGTRAEDDFFQTLKKVRKPNDKFLEFI</sequence>
<dbReference type="AlphaFoldDB" id="A0A376C038"/>
<reference evidence="5 6" key="1">
    <citation type="submission" date="2018-06" db="EMBL/GenBank/DDBJ databases">
        <authorList>
            <consortium name="Pathogen Informatics"/>
            <person name="Doyle S."/>
        </authorList>
    </citation>
    <scope>NUCLEOTIDE SEQUENCE [LARGE SCALE GENOMIC DNA]</scope>
    <source>
        <strain evidence="5 6">NCTC11661</strain>
    </source>
</reference>
<dbReference type="RefSeq" id="WP_002686490.1">
    <property type="nucleotide sequence ID" value="NZ_UFTJ01000001.1"/>
</dbReference>
<evidence type="ECO:0000256" key="3">
    <source>
        <dbReference type="ARBA" id="ARBA00023002"/>
    </source>
</evidence>
<gene>
    <name evidence="5" type="ORF">NCTC11661_00757</name>
</gene>
<dbReference type="Proteomes" id="UP000255515">
    <property type="component" value="Unassembled WGS sequence"/>
</dbReference>
<dbReference type="Gene3D" id="3.40.109.10">
    <property type="entry name" value="NADH Oxidase"/>
    <property type="match status" value="1"/>
</dbReference>
<comment type="similarity">
    <text evidence="1">Belongs to the nitroreductase family.</text>
</comment>
<name>A0A376C038_9FLAO</name>
<keyword evidence="2" id="KW-0521">NADP</keyword>
<dbReference type="InterPro" id="IPR000415">
    <property type="entry name" value="Nitroreductase-like"/>
</dbReference>
<evidence type="ECO:0000259" key="4">
    <source>
        <dbReference type="Pfam" id="PF00881"/>
    </source>
</evidence>
<dbReference type="CDD" id="cd02149">
    <property type="entry name" value="NfsB-like"/>
    <property type="match status" value="1"/>
</dbReference>
<dbReference type="Pfam" id="PF00881">
    <property type="entry name" value="Nitroreductase"/>
    <property type="match status" value="1"/>
</dbReference>
<dbReference type="InterPro" id="IPR033878">
    <property type="entry name" value="NfsB-like"/>
</dbReference>
<accession>A0A376C038</accession>